<dbReference type="CDD" id="cd03784">
    <property type="entry name" value="GT1_Gtf-like"/>
    <property type="match status" value="1"/>
</dbReference>
<dbReference type="EMBL" id="QGSV01000145">
    <property type="protein sequence ID" value="PWU49118.1"/>
    <property type="molecule type" value="Genomic_DNA"/>
</dbReference>
<evidence type="ECO:0000256" key="1">
    <source>
        <dbReference type="ARBA" id="ARBA00006962"/>
    </source>
</evidence>
<gene>
    <name evidence="6" type="ORF">DLJ46_10180</name>
</gene>
<dbReference type="Pfam" id="PF21036">
    <property type="entry name" value="EryCIII-like_N"/>
    <property type="match status" value="1"/>
</dbReference>
<evidence type="ECO:0000313" key="6">
    <source>
        <dbReference type="EMBL" id="PWU49118.1"/>
    </source>
</evidence>
<dbReference type="RefSeq" id="WP_109944406.1">
    <property type="nucleotide sequence ID" value="NZ_QGGF01000211.1"/>
</dbReference>
<dbReference type="GO" id="GO:0016758">
    <property type="term" value="F:hexosyltransferase activity"/>
    <property type="evidence" value="ECO:0007669"/>
    <property type="project" value="UniProtKB-ARBA"/>
</dbReference>
<name>A0A317K8M8_9ACTN</name>
<dbReference type="InterPro" id="IPR048284">
    <property type="entry name" value="EryCIII-like_N"/>
</dbReference>
<evidence type="ECO:0000256" key="3">
    <source>
        <dbReference type="ARBA" id="ARBA00022679"/>
    </source>
</evidence>
<dbReference type="GO" id="GO:0017000">
    <property type="term" value="P:antibiotic biosynthetic process"/>
    <property type="evidence" value="ECO:0007669"/>
    <property type="project" value="UniProtKB-ARBA"/>
</dbReference>
<dbReference type="Proteomes" id="UP000245683">
    <property type="component" value="Unassembled WGS sequence"/>
</dbReference>
<dbReference type="OrthoDB" id="5488434at2"/>
<protein>
    <submittedName>
        <fullName evidence="6">Glycosyltransferase</fullName>
    </submittedName>
</protein>
<dbReference type="PANTHER" id="PTHR48050">
    <property type="entry name" value="STEROL 3-BETA-GLUCOSYLTRANSFERASE"/>
    <property type="match status" value="1"/>
</dbReference>
<comment type="caution">
    <text evidence="6">The sequence shown here is derived from an EMBL/GenBank/DDBJ whole genome shotgun (WGS) entry which is preliminary data.</text>
</comment>
<dbReference type="InterPro" id="IPR010610">
    <property type="entry name" value="EryCIII-like_C"/>
</dbReference>
<dbReference type="SUPFAM" id="SSF53756">
    <property type="entry name" value="UDP-Glycosyltransferase/glycogen phosphorylase"/>
    <property type="match status" value="1"/>
</dbReference>
<organism evidence="6 7">
    <name type="scientific">Micromonospora globispora</name>
    <dbReference type="NCBI Taxonomy" id="1450148"/>
    <lineage>
        <taxon>Bacteria</taxon>
        <taxon>Bacillati</taxon>
        <taxon>Actinomycetota</taxon>
        <taxon>Actinomycetes</taxon>
        <taxon>Micromonosporales</taxon>
        <taxon>Micromonosporaceae</taxon>
        <taxon>Micromonospora</taxon>
    </lineage>
</organism>
<dbReference type="InterPro" id="IPR050426">
    <property type="entry name" value="Glycosyltransferase_28"/>
</dbReference>
<keyword evidence="7" id="KW-1185">Reference proteome</keyword>
<comment type="similarity">
    <text evidence="1">Belongs to the glycosyltransferase 28 family.</text>
</comment>
<evidence type="ECO:0000259" key="5">
    <source>
        <dbReference type="Pfam" id="PF21036"/>
    </source>
</evidence>
<reference evidence="7" key="1">
    <citation type="submission" date="2018-05" db="EMBL/GenBank/DDBJ databases">
        <title>Micromonospora globispora sp. nov. and Micromonospora rugosa sp. nov., isolated from marine sediment.</title>
        <authorList>
            <person name="Carro L."/>
            <person name="Aysel V."/>
            <person name="Cetin D."/>
            <person name="Igual J.M."/>
            <person name="Klenk H.-P."/>
            <person name="Trujillo M.E."/>
            <person name="Sahin N."/>
        </authorList>
    </citation>
    <scope>NUCLEOTIDE SEQUENCE [LARGE SCALE GENOMIC DNA]</scope>
    <source>
        <strain evidence="7">S2904</strain>
    </source>
</reference>
<dbReference type="InterPro" id="IPR002213">
    <property type="entry name" value="UDP_glucos_trans"/>
</dbReference>
<keyword evidence="2" id="KW-0328">Glycosyltransferase</keyword>
<dbReference type="Pfam" id="PF06722">
    <property type="entry name" value="EryCIII-like_C"/>
    <property type="match status" value="1"/>
</dbReference>
<feature type="domain" description="Erythromycin biosynthesis protein CIII-like N-terminal" evidence="5">
    <location>
        <begin position="23"/>
        <end position="215"/>
    </location>
</feature>
<keyword evidence="3 6" id="KW-0808">Transferase</keyword>
<dbReference type="AlphaFoldDB" id="A0A317K8M8"/>
<evidence type="ECO:0000256" key="2">
    <source>
        <dbReference type="ARBA" id="ARBA00022676"/>
    </source>
</evidence>
<dbReference type="GO" id="GO:0008194">
    <property type="term" value="F:UDP-glycosyltransferase activity"/>
    <property type="evidence" value="ECO:0007669"/>
    <property type="project" value="InterPro"/>
</dbReference>
<evidence type="ECO:0000313" key="7">
    <source>
        <dbReference type="Proteomes" id="UP000245683"/>
    </source>
</evidence>
<accession>A0A317K8M8</accession>
<dbReference type="Gene3D" id="3.40.50.2000">
    <property type="entry name" value="Glycogen Phosphorylase B"/>
    <property type="match status" value="2"/>
</dbReference>
<sequence length="369" mass="38153">MRVLVASAPLIGHVFPLLPLALALRDAGHEVLVATAADGLGAARSGLPVRDVAPRFDFGRIARGVLLRHPLIARAELTGTAGTRGAGLLFGQVNDELADGMVALAEEWSPDLVLHEPFAVAGALAAARVGVPAVRHENSLFDGRELVMVTTDRLTDALRRHRVTAVPPPAAAIAVAPPSLVAQDGWPMRYDSYAGDGELPDWLREPGPRPRVLVSRSTVAGPGSAGPMPAVVAAAHRVDAEFVLVRPDRRLSRSALPPNVRTVDWIPLRAALSASAALVHHGGAGSVLAALVAGVPQLATVGAGDRRYNATLVGARGAGIAAPARGITASSLTRLVTDAGLAAAAREVGREIAEMPPPAEVVSRLESLC</sequence>
<dbReference type="PANTHER" id="PTHR48050:SF13">
    <property type="entry name" value="STEROL 3-BETA-GLUCOSYLTRANSFERASE UGT80A2"/>
    <property type="match status" value="1"/>
</dbReference>
<feature type="domain" description="Erythromycin biosynthesis protein CIII-like C-terminal" evidence="4">
    <location>
        <begin position="231"/>
        <end position="368"/>
    </location>
</feature>
<evidence type="ECO:0000259" key="4">
    <source>
        <dbReference type="Pfam" id="PF06722"/>
    </source>
</evidence>
<proteinExistence type="inferred from homology"/>